<feature type="compositionally biased region" description="Polar residues" evidence="1">
    <location>
        <begin position="99"/>
        <end position="110"/>
    </location>
</feature>
<dbReference type="VEuPathDB" id="CryptoDB:Cvel_11983"/>
<feature type="region of interest" description="Disordered" evidence="1">
    <location>
        <begin position="633"/>
        <end position="665"/>
    </location>
</feature>
<dbReference type="EMBL" id="CDMZ01005697">
    <property type="protein sequence ID" value="CEM53458.1"/>
    <property type="molecule type" value="Genomic_DNA"/>
</dbReference>
<proteinExistence type="predicted"/>
<reference evidence="2" key="1">
    <citation type="submission" date="2014-11" db="EMBL/GenBank/DDBJ databases">
        <authorList>
            <person name="Otto D Thomas"/>
            <person name="Naeem Raeece"/>
        </authorList>
    </citation>
    <scope>NUCLEOTIDE SEQUENCE</scope>
</reference>
<organism evidence="2">
    <name type="scientific">Chromera velia CCMP2878</name>
    <dbReference type="NCBI Taxonomy" id="1169474"/>
    <lineage>
        <taxon>Eukaryota</taxon>
        <taxon>Sar</taxon>
        <taxon>Alveolata</taxon>
        <taxon>Colpodellida</taxon>
        <taxon>Chromeraceae</taxon>
        <taxon>Chromera</taxon>
    </lineage>
</organism>
<feature type="compositionally biased region" description="Basic and acidic residues" evidence="1">
    <location>
        <begin position="509"/>
        <end position="524"/>
    </location>
</feature>
<name>A0A0G4I8J5_9ALVE</name>
<feature type="compositionally biased region" description="Low complexity" evidence="1">
    <location>
        <begin position="158"/>
        <end position="168"/>
    </location>
</feature>
<feature type="region of interest" description="Disordered" evidence="1">
    <location>
        <begin position="138"/>
        <end position="173"/>
    </location>
</feature>
<feature type="compositionally biased region" description="Basic and acidic residues" evidence="1">
    <location>
        <begin position="401"/>
        <end position="424"/>
    </location>
</feature>
<feature type="region of interest" description="Disordered" evidence="1">
    <location>
        <begin position="401"/>
        <end position="427"/>
    </location>
</feature>
<feature type="region of interest" description="Disordered" evidence="1">
    <location>
        <begin position="502"/>
        <end position="539"/>
    </location>
</feature>
<gene>
    <name evidence="2" type="ORF">Cvel_11983</name>
</gene>
<protein>
    <submittedName>
        <fullName evidence="2">Uncharacterized protein</fullName>
    </submittedName>
</protein>
<dbReference type="AlphaFoldDB" id="A0A0G4I8J5"/>
<feature type="compositionally biased region" description="Basic and acidic residues" evidence="1">
    <location>
        <begin position="7"/>
        <end position="17"/>
    </location>
</feature>
<sequence length="691" mass="73153">MSLLQDEAERPRGREEPVDLDSLQRVLGAIDQMDHTQVEDILQNPAGGKRGNEALDDSKAFLATRELSSDGRAPFLASSPKHTVGGKNARGEEEEQAQRSDGQPPSSSVAADSFVRGLKLHLESLKNEILMRQRDQPNPHAAAGALTGDPSLSLGTTSESFPSSSSSSFDHHSSSSRSAAFLSALETLGISEQAAASALSTMRRAAAETALASERAETAASAAGALSSPPSAVPPEAHVDRMVRRDTVVSLPFGNLFPVAEAETAETEEEILDRGVGAKGGGVGLGNANEKARGEGCVKIPREVSARRRLVPPLDELDFLRNLCGKWTEVPEPLAGSGRQRLLSALGVPKGNQRKMTILNAQSRVPMQIVFKIHDDSTLFFAHASPIGVQAQLLRLHTTEKAEATTKQPEEKERDGAADTHTEPEGGPAVHFDFCDPFLIGCRGAAGWRASATVLPCTFASSDPSGALVEDSLRGARGGGGGRGGSRCARFLCGAVSSAQAGRDEEDELAQREREAALSRETRRLSGVSSSHESVERGGEGVVHEVEGCAFERSGRDAASLLVCGDGGASCGSGALRLEVQREHPQIGRVVERYSVVDRAQVKAHGPGVGALGGRVEVRGRFLRVDYEVWTDTKKGQTHTGNSEAGRRHSGTAGGGSFSVSAVPPPPSAVCTRIFRFSPEVRRIQESRLCD</sequence>
<feature type="region of interest" description="Disordered" evidence="1">
    <location>
        <begin position="65"/>
        <end position="111"/>
    </location>
</feature>
<evidence type="ECO:0000256" key="1">
    <source>
        <dbReference type="SAM" id="MobiDB-lite"/>
    </source>
</evidence>
<evidence type="ECO:0000313" key="2">
    <source>
        <dbReference type="EMBL" id="CEM53458.1"/>
    </source>
</evidence>
<feature type="region of interest" description="Disordered" evidence="1">
    <location>
        <begin position="1"/>
        <end position="21"/>
    </location>
</feature>
<accession>A0A0G4I8J5</accession>